<organism evidence="7 8">
    <name type="scientific">Mycoplasmopsis caviae</name>
    <dbReference type="NCBI Taxonomy" id="55603"/>
    <lineage>
        <taxon>Bacteria</taxon>
        <taxon>Bacillati</taxon>
        <taxon>Mycoplasmatota</taxon>
        <taxon>Mycoplasmoidales</taxon>
        <taxon>Metamycoplasmataceae</taxon>
        <taxon>Mycoplasmopsis</taxon>
    </lineage>
</organism>
<dbReference type="GO" id="GO:0070475">
    <property type="term" value="P:rRNA base methylation"/>
    <property type="evidence" value="ECO:0007669"/>
    <property type="project" value="TreeGrafter"/>
</dbReference>
<dbReference type="PANTHER" id="PTHR11061:SF30">
    <property type="entry name" value="TRNA (URACIL(54)-C(5))-METHYLTRANSFERASE"/>
    <property type="match status" value="1"/>
</dbReference>
<dbReference type="SUPFAM" id="SSF53335">
    <property type="entry name" value="S-adenosyl-L-methionine-dependent methyltransferases"/>
    <property type="match status" value="1"/>
</dbReference>
<dbReference type="PANTHER" id="PTHR11061">
    <property type="entry name" value="RNA M5U METHYLTRANSFERASE"/>
    <property type="match status" value="1"/>
</dbReference>
<dbReference type="FunFam" id="3.40.50.150:FF:000009">
    <property type="entry name" value="23S rRNA (Uracil(1939)-C(5))-methyltransferase RlmD"/>
    <property type="match status" value="1"/>
</dbReference>
<gene>
    <name evidence="7" type="primary">trmA</name>
    <name evidence="6" type="synonym">rlmD</name>
    <name evidence="7" type="ORF">NCTC10126_00365</name>
    <name evidence="6" type="ORF">NPA07_00490</name>
</gene>
<dbReference type="InterPro" id="IPR012340">
    <property type="entry name" value="NA-bd_OB-fold"/>
</dbReference>
<dbReference type="EC" id="2.1.1.189" evidence="7"/>
<dbReference type="Gene3D" id="2.40.50.140">
    <property type="entry name" value="Nucleic acid-binding proteins"/>
    <property type="match status" value="1"/>
</dbReference>
<accession>A0A3P8KWQ1</accession>
<feature type="domain" description="TRAM" evidence="5">
    <location>
        <begin position="2"/>
        <end position="61"/>
    </location>
</feature>
<reference evidence="7 8" key="1">
    <citation type="submission" date="2018-12" db="EMBL/GenBank/DDBJ databases">
        <authorList>
            <consortium name="Pathogen Informatics"/>
        </authorList>
    </citation>
    <scope>NUCLEOTIDE SEQUENCE [LARGE SCALE GENOMIC DNA]</scope>
    <source>
        <strain evidence="7 8">NCTC10126</strain>
    </source>
</reference>
<protein>
    <submittedName>
        <fullName evidence="6">23S rRNA (Uracil(1939)-C(5))-methyltransferase RlmD</fullName>
        <ecNumber evidence="6">2.1.1.190</ecNumber>
    </submittedName>
    <submittedName>
        <fullName evidence="7">tRNA (Uracil-5-)-methyltransferase related enzyme</fullName>
        <ecNumber evidence="7">2.1.1.189</ecNumber>
    </submittedName>
</protein>
<keyword evidence="9" id="KW-1185">Reference proteome</keyword>
<feature type="binding site" evidence="4">
    <location>
        <position position="272"/>
    </location>
    <ligand>
        <name>S-adenosyl-L-methionine</name>
        <dbReference type="ChEBI" id="CHEBI:59789"/>
    </ligand>
</feature>
<dbReference type="InterPro" id="IPR010280">
    <property type="entry name" value="U5_MeTrfase_fam"/>
</dbReference>
<evidence type="ECO:0000256" key="1">
    <source>
        <dbReference type="ARBA" id="ARBA00022603"/>
    </source>
</evidence>
<evidence type="ECO:0000313" key="9">
    <source>
        <dbReference type="Proteomes" id="UP001058569"/>
    </source>
</evidence>
<dbReference type="RefSeq" id="WP_126118133.1">
    <property type="nucleotide sequence ID" value="NZ_CP101806.1"/>
</dbReference>
<keyword evidence="2 4" id="KW-0808">Transferase</keyword>
<dbReference type="EMBL" id="CP101806">
    <property type="protein sequence ID" value="UUD35343.1"/>
    <property type="molecule type" value="Genomic_DNA"/>
</dbReference>
<keyword evidence="1 4" id="KW-0489">Methyltransferase</keyword>
<reference evidence="6" key="2">
    <citation type="submission" date="2022-07" db="EMBL/GenBank/DDBJ databases">
        <title>Complete genome of Mycoplasma caviae type strain G122.</title>
        <authorList>
            <person name="Spergser J."/>
        </authorList>
    </citation>
    <scope>NUCLEOTIDE SEQUENCE</scope>
    <source>
        <strain evidence="6">G122</strain>
    </source>
</reference>
<comment type="similarity">
    <text evidence="4">Belongs to the class I-like SAM-binding methyltransferase superfamily. RNA M5U methyltransferase family.</text>
</comment>
<evidence type="ECO:0000259" key="5">
    <source>
        <dbReference type="PROSITE" id="PS50926"/>
    </source>
</evidence>
<feature type="binding site" evidence="4">
    <location>
        <position position="322"/>
    </location>
    <ligand>
        <name>S-adenosyl-L-methionine</name>
        <dbReference type="ChEBI" id="CHEBI:59789"/>
    </ligand>
</feature>
<dbReference type="Pfam" id="PF01938">
    <property type="entry name" value="TRAM"/>
    <property type="match status" value="1"/>
</dbReference>
<dbReference type="AlphaFoldDB" id="A0A3P8KWQ1"/>
<proteinExistence type="inferred from homology"/>
<dbReference type="PROSITE" id="PS51687">
    <property type="entry name" value="SAM_MT_RNA_M5U"/>
    <property type="match status" value="1"/>
</dbReference>
<dbReference type="NCBIfam" id="TIGR00479">
    <property type="entry name" value="rumA"/>
    <property type="match status" value="1"/>
</dbReference>
<feature type="active site" description="Nucleophile" evidence="4">
    <location>
        <position position="394"/>
    </location>
</feature>
<dbReference type="EMBL" id="UZVY01000001">
    <property type="protein sequence ID" value="VDR41877.1"/>
    <property type="molecule type" value="Genomic_DNA"/>
</dbReference>
<dbReference type="Proteomes" id="UP001058569">
    <property type="component" value="Chromosome"/>
</dbReference>
<evidence type="ECO:0000313" key="7">
    <source>
        <dbReference type="EMBL" id="VDR41877.1"/>
    </source>
</evidence>
<evidence type="ECO:0000256" key="3">
    <source>
        <dbReference type="ARBA" id="ARBA00022691"/>
    </source>
</evidence>
<evidence type="ECO:0000256" key="4">
    <source>
        <dbReference type="PROSITE-ProRule" id="PRU01024"/>
    </source>
</evidence>
<dbReference type="Proteomes" id="UP000280036">
    <property type="component" value="Unassembled WGS sequence"/>
</dbReference>
<dbReference type="OrthoDB" id="9804590at2"/>
<name>A0A3P8KWQ1_9BACT</name>
<dbReference type="GO" id="GO:0070041">
    <property type="term" value="F:rRNA (uridine-C5-)-methyltransferase activity"/>
    <property type="evidence" value="ECO:0007669"/>
    <property type="project" value="TreeGrafter"/>
</dbReference>
<keyword evidence="3 4" id="KW-0949">S-adenosyl-L-methionine</keyword>
<evidence type="ECO:0000313" key="8">
    <source>
        <dbReference type="Proteomes" id="UP000280036"/>
    </source>
</evidence>
<dbReference type="Pfam" id="PF05958">
    <property type="entry name" value="tRNA_U5-meth_tr"/>
    <property type="match status" value="1"/>
</dbReference>
<dbReference type="Gene3D" id="3.40.50.150">
    <property type="entry name" value="Vaccinia Virus protein VP39"/>
    <property type="match status" value="1"/>
</dbReference>
<dbReference type="EC" id="2.1.1.190" evidence="6"/>
<dbReference type="InterPro" id="IPR029063">
    <property type="entry name" value="SAM-dependent_MTases_sf"/>
</dbReference>
<dbReference type="PROSITE" id="PS50926">
    <property type="entry name" value="TRAM"/>
    <property type="match status" value="1"/>
</dbReference>
<dbReference type="SUPFAM" id="SSF50249">
    <property type="entry name" value="Nucleic acid-binding proteins"/>
    <property type="match status" value="1"/>
</dbReference>
<evidence type="ECO:0000313" key="6">
    <source>
        <dbReference type="EMBL" id="UUD35343.1"/>
    </source>
</evidence>
<sequence>MKYKSGQIIENVEAINLTYEAMGLVKINDYSIFVENLLPQEKADIKIKKSNNNFAFATVVKRYNNNPKRIEPKNAKLMLSGSTPLAILNYRDQLEFKENFVNYLFQRNIHFNEIKNIFPCEEQWNYRNKITVFAEYKDGKIVLGLYEKNTHNLVEQDSYDLANLPIKQVLKFISNNINNFKCFRENGKFLKQIVIRNSSAFDEVMIAFIISKPFELSSDLINNLTREFSNIKVILTDIQEKKNAVKHYLKSTNINDKIGDLIFKIDYNSFFQVNSYQTNNLYNLLIDNLELTKDYVVIDAYSGIGAISLKIASKVKKVYGLEIVKDAILNANDNAKLNNIKNVEFFVGDVLKTIDNIKEKIDLLILDPPRAGMSKDFLKKVLEIKPKQIGYISCNPHTLCRDVDLLTKQNYKLTYLKPCDMFCQTHHIETVAILELS</sequence>
<evidence type="ECO:0000256" key="2">
    <source>
        <dbReference type="ARBA" id="ARBA00022679"/>
    </source>
</evidence>
<dbReference type="InterPro" id="IPR002792">
    <property type="entry name" value="TRAM_dom"/>
</dbReference>
<dbReference type="CDD" id="cd02440">
    <property type="entry name" value="AdoMet_MTases"/>
    <property type="match status" value="1"/>
</dbReference>
<feature type="binding site" evidence="4">
    <location>
        <position position="367"/>
    </location>
    <ligand>
        <name>S-adenosyl-L-methionine</name>
        <dbReference type="ChEBI" id="CHEBI:59789"/>
    </ligand>
</feature>
<dbReference type="Gene3D" id="2.40.50.1070">
    <property type="match status" value="1"/>
</dbReference>
<feature type="binding site" evidence="4">
    <location>
        <position position="301"/>
    </location>
    <ligand>
        <name>S-adenosyl-L-methionine</name>
        <dbReference type="ChEBI" id="CHEBI:59789"/>
    </ligand>
</feature>